<evidence type="ECO:0000256" key="3">
    <source>
        <dbReference type="ARBA" id="ARBA00023015"/>
    </source>
</evidence>
<evidence type="ECO:0000256" key="7">
    <source>
        <dbReference type="SAM" id="MobiDB-lite"/>
    </source>
</evidence>
<dbReference type="Pfam" id="PF01709">
    <property type="entry name" value="Transcrip_reg"/>
    <property type="match status" value="1"/>
</dbReference>
<sequence>MSGHSKWANIKHQKMKEDARRGQVFTKLARQIMVAARQGGPDPEHNFKLRLAIDKAREANMPGENIQRAIRKGSGAEAAEAYEEAIYEGYGPGGVAILVVAMTDNRNRTSGEMRYLFTRHGGSLAESGAVAWQFEPKGRLVVTGGPGGRLDEEQLILDTADAGGDDVRPNDEGEGYEVICTPAALHQVRERLAERGYTVREAALTMVPKTTVTVEGSDAERLLRLVDALENHDDVQEVHANFDIPDQVMEALQL</sequence>
<evidence type="ECO:0000256" key="5">
    <source>
        <dbReference type="ARBA" id="ARBA00023163"/>
    </source>
</evidence>
<protein>
    <recommendedName>
        <fullName evidence="6">Probable transcriptional regulatory protein U7230_06530</fullName>
    </recommendedName>
</protein>
<dbReference type="HAMAP" id="MF_00693">
    <property type="entry name" value="Transcrip_reg_TACO1"/>
    <property type="match status" value="1"/>
</dbReference>
<dbReference type="InterPro" id="IPR048300">
    <property type="entry name" value="TACO1_YebC-like_2nd/3rd_dom"/>
</dbReference>
<feature type="region of interest" description="Disordered" evidence="7">
    <location>
        <begin position="1"/>
        <end position="20"/>
    </location>
</feature>
<keyword evidence="11" id="KW-1185">Reference proteome</keyword>
<organism evidence="10 11">
    <name type="scientific">Carboxydichorda subterranea</name>
    <dbReference type="NCBI Taxonomy" id="3109565"/>
    <lineage>
        <taxon>Bacteria</taxon>
        <taxon>Bacillati</taxon>
        <taxon>Bacillota</taxon>
        <taxon>Limnochordia</taxon>
        <taxon>Limnochordales</taxon>
        <taxon>Geochordaceae</taxon>
        <taxon>Carboxydichorda</taxon>
    </lineage>
</organism>
<dbReference type="SUPFAM" id="SSF75625">
    <property type="entry name" value="YebC-like"/>
    <property type="match status" value="1"/>
</dbReference>
<evidence type="ECO:0000256" key="6">
    <source>
        <dbReference type="HAMAP-Rule" id="MF_00693"/>
    </source>
</evidence>
<dbReference type="InterPro" id="IPR017856">
    <property type="entry name" value="Integrase-like_N"/>
</dbReference>
<dbReference type="NCBIfam" id="NF009044">
    <property type="entry name" value="PRK12378.1"/>
    <property type="match status" value="1"/>
</dbReference>
<dbReference type="InterPro" id="IPR026564">
    <property type="entry name" value="Transcrip_reg_TACO1-like_dom3"/>
</dbReference>
<dbReference type="InterPro" id="IPR029072">
    <property type="entry name" value="YebC-like"/>
</dbReference>
<evidence type="ECO:0000259" key="9">
    <source>
        <dbReference type="Pfam" id="PF20772"/>
    </source>
</evidence>
<dbReference type="GO" id="GO:0003677">
    <property type="term" value="F:DNA binding"/>
    <property type="evidence" value="ECO:0007669"/>
    <property type="project" value="UniProtKB-KW"/>
</dbReference>
<comment type="subcellular location">
    <subcellularLocation>
        <location evidence="6">Cytoplasm</location>
    </subcellularLocation>
</comment>
<dbReference type="Proteomes" id="UP001332192">
    <property type="component" value="Chromosome"/>
</dbReference>
<dbReference type="RefSeq" id="WP_324717923.1">
    <property type="nucleotide sequence ID" value="NZ_CP141615.1"/>
</dbReference>
<dbReference type="InterPro" id="IPR049083">
    <property type="entry name" value="TACO1_YebC_N"/>
</dbReference>
<feature type="domain" description="TACO1/YebC-like second and third" evidence="8">
    <location>
        <begin position="82"/>
        <end position="242"/>
    </location>
</feature>
<feature type="domain" description="TACO1/YebC-like N-terminal" evidence="9">
    <location>
        <begin position="5"/>
        <end position="75"/>
    </location>
</feature>
<dbReference type="Gene3D" id="1.10.10.200">
    <property type="match status" value="1"/>
</dbReference>
<proteinExistence type="inferred from homology"/>
<evidence type="ECO:0000256" key="1">
    <source>
        <dbReference type="ARBA" id="ARBA00008724"/>
    </source>
</evidence>
<dbReference type="PANTHER" id="PTHR12532:SF6">
    <property type="entry name" value="TRANSCRIPTIONAL REGULATORY PROTEIN YEBC-RELATED"/>
    <property type="match status" value="1"/>
</dbReference>
<dbReference type="InterPro" id="IPR002876">
    <property type="entry name" value="Transcrip_reg_TACO1-like"/>
</dbReference>
<keyword evidence="3 6" id="KW-0805">Transcription regulation</keyword>
<dbReference type="Gene3D" id="3.30.70.980">
    <property type="match status" value="2"/>
</dbReference>
<dbReference type="EMBL" id="CP141615">
    <property type="protein sequence ID" value="WRP18650.1"/>
    <property type="molecule type" value="Genomic_DNA"/>
</dbReference>
<evidence type="ECO:0000313" key="10">
    <source>
        <dbReference type="EMBL" id="WRP18650.1"/>
    </source>
</evidence>
<evidence type="ECO:0000313" key="11">
    <source>
        <dbReference type="Proteomes" id="UP001332192"/>
    </source>
</evidence>
<gene>
    <name evidence="10" type="ORF">U7230_06530</name>
</gene>
<dbReference type="Pfam" id="PF20772">
    <property type="entry name" value="TACO1_YebC_N"/>
    <property type="match status" value="1"/>
</dbReference>
<keyword evidence="5 6" id="KW-0804">Transcription</keyword>
<name>A0ABZ1C1B2_9FIRM</name>
<evidence type="ECO:0000256" key="2">
    <source>
        <dbReference type="ARBA" id="ARBA00022490"/>
    </source>
</evidence>
<dbReference type="PANTHER" id="PTHR12532">
    <property type="entry name" value="TRANSLATIONAL ACTIVATOR OF CYTOCHROME C OXIDASE 1"/>
    <property type="match status" value="1"/>
</dbReference>
<accession>A0ABZ1C1B2</accession>
<dbReference type="NCBIfam" id="TIGR01033">
    <property type="entry name" value="YebC/PmpR family DNA-binding transcriptional regulator"/>
    <property type="match status" value="1"/>
</dbReference>
<reference evidence="10 11" key="1">
    <citation type="journal article" date="2024" name="Front. Microbiol.">
        <title>Novel thermophilic genera Geochorda gen. nov. and Carboxydochorda gen. nov. from the deep terrestrial subsurface reveal the ecophysiological diversity in the class Limnochordia.</title>
        <authorList>
            <person name="Karnachuk O.V."/>
            <person name="Lukina A.P."/>
            <person name="Avakyan M.R."/>
            <person name="Kadnikov V.V."/>
            <person name="Begmatov S."/>
            <person name="Beletsky A.V."/>
            <person name="Vlasova K.G."/>
            <person name="Novikov A.A."/>
            <person name="Shcherbakova V.A."/>
            <person name="Mardanov A.V."/>
            <person name="Ravin N.V."/>
        </authorList>
    </citation>
    <scope>NUCLEOTIDE SEQUENCE [LARGE SCALE GENOMIC DNA]</scope>
    <source>
        <strain evidence="10 11">L945</strain>
    </source>
</reference>
<evidence type="ECO:0000256" key="4">
    <source>
        <dbReference type="ARBA" id="ARBA00023125"/>
    </source>
</evidence>
<evidence type="ECO:0000259" key="8">
    <source>
        <dbReference type="Pfam" id="PF01709"/>
    </source>
</evidence>
<comment type="similarity">
    <text evidence="1 6">Belongs to the TACO1 family.</text>
</comment>
<dbReference type="NCBIfam" id="NF001030">
    <property type="entry name" value="PRK00110.1"/>
    <property type="match status" value="1"/>
</dbReference>
<keyword evidence="4 6" id="KW-0238">DNA-binding</keyword>
<keyword evidence="2 6" id="KW-0963">Cytoplasm</keyword>